<accession>A0A7C9ENY2</accession>
<organism evidence="1">
    <name type="scientific">Opuntia streptacantha</name>
    <name type="common">Prickly pear cactus</name>
    <name type="synonym">Opuntia cardona</name>
    <dbReference type="NCBI Taxonomy" id="393608"/>
    <lineage>
        <taxon>Eukaryota</taxon>
        <taxon>Viridiplantae</taxon>
        <taxon>Streptophyta</taxon>
        <taxon>Embryophyta</taxon>
        <taxon>Tracheophyta</taxon>
        <taxon>Spermatophyta</taxon>
        <taxon>Magnoliopsida</taxon>
        <taxon>eudicotyledons</taxon>
        <taxon>Gunneridae</taxon>
        <taxon>Pentapetalae</taxon>
        <taxon>Caryophyllales</taxon>
        <taxon>Cactineae</taxon>
        <taxon>Cactaceae</taxon>
        <taxon>Opuntioideae</taxon>
        <taxon>Opuntia</taxon>
    </lineage>
</organism>
<evidence type="ECO:0000313" key="1">
    <source>
        <dbReference type="EMBL" id="MBA4669827.1"/>
    </source>
</evidence>
<protein>
    <submittedName>
        <fullName evidence="1">Uncharacterized protein</fullName>
    </submittedName>
</protein>
<name>A0A7C9ENY2_OPUST</name>
<reference evidence="1" key="2">
    <citation type="submission" date="2020-07" db="EMBL/GenBank/DDBJ databases">
        <authorList>
            <person name="Vera ALvarez R."/>
            <person name="Arias-Moreno D.M."/>
            <person name="Jimenez-Jacinto V."/>
            <person name="Jimenez-Bremont J.F."/>
            <person name="Swaminathan K."/>
            <person name="Moose S.P."/>
            <person name="Guerrero-Gonzalez M.L."/>
            <person name="Marino-Ramirez L."/>
            <person name="Landsman D."/>
            <person name="Rodriguez-Kessler M."/>
            <person name="Delgado-Sanchez P."/>
        </authorList>
    </citation>
    <scope>NUCLEOTIDE SEQUENCE</scope>
    <source>
        <tissue evidence="1">Cladode</tissue>
    </source>
</reference>
<sequence length="107" mass="12373">MSRYPLYKSYSTIFQLINTFSITNTFRIKSIHDHNIYKYTAELLPHINIAHVTFKHNSITSTAQSILLGFSTRSKHVQSINSSILLSQDSILIRITNQTLNRYLQLS</sequence>
<proteinExistence type="predicted"/>
<reference evidence="1" key="1">
    <citation type="journal article" date="2013" name="J. Plant Res.">
        <title>Effect of fungi and light on seed germination of three Opuntia species from semiarid lands of central Mexico.</title>
        <authorList>
            <person name="Delgado-Sanchez P."/>
            <person name="Jimenez-Bremont J.F."/>
            <person name="Guerrero-Gonzalez Mde L."/>
            <person name="Flores J."/>
        </authorList>
    </citation>
    <scope>NUCLEOTIDE SEQUENCE</scope>
    <source>
        <tissue evidence="1">Cladode</tissue>
    </source>
</reference>
<dbReference type="AlphaFoldDB" id="A0A7C9ENY2"/>
<dbReference type="EMBL" id="GISG01245128">
    <property type="protein sequence ID" value="MBA4669827.1"/>
    <property type="molecule type" value="Transcribed_RNA"/>
</dbReference>